<dbReference type="Pfam" id="PF01694">
    <property type="entry name" value="Rhomboid"/>
    <property type="match status" value="1"/>
</dbReference>
<evidence type="ECO:0000256" key="3">
    <source>
        <dbReference type="ARBA" id="ARBA00022692"/>
    </source>
</evidence>
<feature type="transmembrane region" description="Helical" evidence="7">
    <location>
        <begin position="209"/>
        <end position="225"/>
    </location>
</feature>
<dbReference type="InterPro" id="IPR050925">
    <property type="entry name" value="Rhomboid_protease_S54"/>
</dbReference>
<comment type="caution">
    <text evidence="9">The sequence shown here is derived from an EMBL/GenBank/DDBJ whole genome shotgun (WGS) entry which is preliminary data.</text>
</comment>
<dbReference type="GO" id="GO:0006508">
    <property type="term" value="P:proteolysis"/>
    <property type="evidence" value="ECO:0007669"/>
    <property type="project" value="UniProtKB-KW"/>
</dbReference>
<evidence type="ECO:0000256" key="2">
    <source>
        <dbReference type="ARBA" id="ARBA00009045"/>
    </source>
</evidence>
<protein>
    <submittedName>
        <fullName evidence="9">Rhomboid family intramembrane serine protease</fullName>
    </submittedName>
</protein>
<keyword evidence="6 7" id="KW-0472">Membrane</keyword>
<dbReference type="PANTHER" id="PTHR43731">
    <property type="entry name" value="RHOMBOID PROTEASE"/>
    <property type="match status" value="1"/>
</dbReference>
<dbReference type="AlphaFoldDB" id="A0A3P3VVW1"/>
<dbReference type="Gene3D" id="1.20.1540.10">
    <property type="entry name" value="Rhomboid-like"/>
    <property type="match status" value="1"/>
</dbReference>
<organism evidence="9 10">
    <name type="scientific">Gulosibacter macacae</name>
    <dbReference type="NCBI Taxonomy" id="2488791"/>
    <lineage>
        <taxon>Bacteria</taxon>
        <taxon>Bacillati</taxon>
        <taxon>Actinomycetota</taxon>
        <taxon>Actinomycetes</taxon>
        <taxon>Micrococcales</taxon>
        <taxon>Microbacteriaceae</taxon>
        <taxon>Gulosibacter</taxon>
    </lineage>
</organism>
<feature type="transmembrane region" description="Helical" evidence="7">
    <location>
        <begin position="160"/>
        <end position="178"/>
    </location>
</feature>
<reference evidence="9 10" key="1">
    <citation type="submission" date="2018-11" db="EMBL/GenBank/DDBJ databases">
        <title>YIM 102482-1 draft genome.</title>
        <authorList>
            <person name="Li G."/>
            <person name="Jiang Y."/>
        </authorList>
    </citation>
    <scope>NUCLEOTIDE SEQUENCE [LARGE SCALE GENOMIC DNA]</scope>
    <source>
        <strain evidence="9 10">YIM 102482-1</strain>
    </source>
</reference>
<comment type="similarity">
    <text evidence="2">Belongs to the peptidase S54 family.</text>
</comment>
<feature type="transmembrane region" description="Helical" evidence="7">
    <location>
        <begin position="184"/>
        <end position="202"/>
    </location>
</feature>
<feature type="transmembrane region" description="Helical" evidence="7">
    <location>
        <begin position="75"/>
        <end position="92"/>
    </location>
</feature>
<dbReference type="EMBL" id="RQVS01000006">
    <property type="protein sequence ID" value="RRJ86941.1"/>
    <property type="molecule type" value="Genomic_DNA"/>
</dbReference>
<feature type="domain" description="Peptidase S54 rhomboid" evidence="8">
    <location>
        <begin position="120"/>
        <end position="250"/>
    </location>
</feature>
<dbReference type="PANTHER" id="PTHR43731:SF14">
    <property type="entry name" value="PRESENILIN-ASSOCIATED RHOMBOID-LIKE PROTEIN, MITOCHONDRIAL"/>
    <property type="match status" value="1"/>
</dbReference>
<sequence>MTTPTGPEPGTHNPDNYCYRHPDRQSFVLCQRCGRTVCGECQTPAPVGVRCPQCMAADRASVPKRRRVATDAPKVTYALMIICAVVYAAQWVTQYFNVPIIDALGVYHPGYTDLQHGVYEPWRMLTSVFLHGSPLHLAFNVLTLWIFGRALEPLFGRLRFALLFLTAGLGGSLAVALISPNIWVVGASGAVFGLFGAWFVVLRRMKADMTPMLVLIGINVVVAFLNEGIAWEAHLGGLVVGALCGWLILRDHDKAFKTRASVWAMIAIAIGCVVLATAVGALR</sequence>
<evidence type="ECO:0000256" key="4">
    <source>
        <dbReference type="ARBA" id="ARBA00022801"/>
    </source>
</evidence>
<keyword evidence="4" id="KW-0378">Hydrolase</keyword>
<feature type="transmembrane region" description="Helical" evidence="7">
    <location>
        <begin position="261"/>
        <end position="282"/>
    </location>
</feature>
<dbReference type="OrthoDB" id="9807874at2"/>
<dbReference type="GO" id="GO:0016020">
    <property type="term" value="C:membrane"/>
    <property type="evidence" value="ECO:0007669"/>
    <property type="project" value="UniProtKB-SubCell"/>
</dbReference>
<evidence type="ECO:0000256" key="7">
    <source>
        <dbReference type="SAM" id="Phobius"/>
    </source>
</evidence>
<keyword evidence="3 7" id="KW-0812">Transmembrane</keyword>
<evidence type="ECO:0000313" key="10">
    <source>
        <dbReference type="Proteomes" id="UP000274391"/>
    </source>
</evidence>
<dbReference type="GO" id="GO:0004252">
    <property type="term" value="F:serine-type endopeptidase activity"/>
    <property type="evidence" value="ECO:0007669"/>
    <property type="project" value="InterPro"/>
</dbReference>
<evidence type="ECO:0000256" key="5">
    <source>
        <dbReference type="ARBA" id="ARBA00022989"/>
    </source>
</evidence>
<evidence type="ECO:0000259" key="8">
    <source>
        <dbReference type="Pfam" id="PF01694"/>
    </source>
</evidence>
<keyword evidence="9" id="KW-0645">Protease</keyword>
<dbReference type="SUPFAM" id="SSF144091">
    <property type="entry name" value="Rhomboid-like"/>
    <property type="match status" value="1"/>
</dbReference>
<dbReference type="InterPro" id="IPR035952">
    <property type="entry name" value="Rhomboid-like_sf"/>
</dbReference>
<evidence type="ECO:0000313" key="9">
    <source>
        <dbReference type="EMBL" id="RRJ86941.1"/>
    </source>
</evidence>
<feature type="transmembrane region" description="Helical" evidence="7">
    <location>
        <begin position="128"/>
        <end position="148"/>
    </location>
</feature>
<dbReference type="InterPro" id="IPR022764">
    <property type="entry name" value="Peptidase_S54_rhomboid_dom"/>
</dbReference>
<keyword evidence="10" id="KW-1185">Reference proteome</keyword>
<gene>
    <name evidence="9" type="ORF">EG850_05890</name>
</gene>
<evidence type="ECO:0000256" key="6">
    <source>
        <dbReference type="ARBA" id="ARBA00023136"/>
    </source>
</evidence>
<comment type="subcellular location">
    <subcellularLocation>
        <location evidence="1">Membrane</location>
        <topology evidence="1">Multi-pass membrane protein</topology>
    </subcellularLocation>
</comment>
<evidence type="ECO:0000256" key="1">
    <source>
        <dbReference type="ARBA" id="ARBA00004141"/>
    </source>
</evidence>
<dbReference type="Proteomes" id="UP000274391">
    <property type="component" value="Unassembled WGS sequence"/>
</dbReference>
<accession>A0A3P3VVW1</accession>
<name>A0A3P3VVW1_9MICO</name>
<keyword evidence="5 7" id="KW-1133">Transmembrane helix</keyword>
<proteinExistence type="inferred from homology"/>